<dbReference type="EC" id="3.6.1.55" evidence="12"/>
<dbReference type="SUPFAM" id="SSF55811">
    <property type="entry name" value="Nudix"/>
    <property type="match status" value="1"/>
</dbReference>
<dbReference type="GO" id="GO:0008413">
    <property type="term" value="F:8-oxo-7,8-dihydroguanosine triphosphate pyrophosphatase activity"/>
    <property type="evidence" value="ECO:0007669"/>
    <property type="project" value="TreeGrafter"/>
</dbReference>
<evidence type="ECO:0000259" key="17">
    <source>
        <dbReference type="PROSITE" id="PS51462"/>
    </source>
</evidence>
<dbReference type="PROSITE" id="PS51462">
    <property type="entry name" value="NUDIX"/>
    <property type="match status" value="1"/>
</dbReference>
<keyword evidence="3" id="KW-0515">Mutator protein</keyword>
<evidence type="ECO:0000256" key="11">
    <source>
        <dbReference type="ARBA" id="ARBA00036904"/>
    </source>
</evidence>
<dbReference type="HOGENOM" id="CLU_037162_19_3_12"/>
<feature type="domain" description="Nudix hydrolase" evidence="17">
    <location>
        <begin position="1"/>
        <end position="128"/>
    </location>
</feature>
<dbReference type="KEGG" id="tbe:Trebr_1312"/>
<dbReference type="CDD" id="cd03425">
    <property type="entry name" value="NUDIX_MutT_NudA_like"/>
    <property type="match status" value="1"/>
</dbReference>
<keyword evidence="7 18" id="KW-0378">Hydrolase</keyword>
<evidence type="ECO:0000313" key="18">
    <source>
        <dbReference type="EMBL" id="AEE16739.1"/>
    </source>
</evidence>
<dbReference type="PRINTS" id="PR00502">
    <property type="entry name" value="NUDIXFAMILY"/>
</dbReference>
<dbReference type="Proteomes" id="UP000006546">
    <property type="component" value="Chromosome"/>
</dbReference>
<dbReference type="AlphaFoldDB" id="F4LM60"/>
<dbReference type="GO" id="GO:0044715">
    <property type="term" value="F:8-oxo-dGDP phosphatase activity"/>
    <property type="evidence" value="ECO:0007669"/>
    <property type="project" value="TreeGrafter"/>
</dbReference>
<dbReference type="STRING" id="906968.Trebr_1312"/>
<dbReference type="GO" id="GO:0044716">
    <property type="term" value="F:8-oxo-GDP phosphatase activity"/>
    <property type="evidence" value="ECO:0007669"/>
    <property type="project" value="TreeGrafter"/>
</dbReference>
<dbReference type="InterPro" id="IPR000086">
    <property type="entry name" value="NUDIX_hydrolase_dom"/>
</dbReference>
<dbReference type="GO" id="GO:0046872">
    <property type="term" value="F:metal ion binding"/>
    <property type="evidence" value="ECO:0007669"/>
    <property type="project" value="UniProtKB-KW"/>
</dbReference>
<keyword evidence="6" id="KW-0227">DNA damage</keyword>
<dbReference type="RefSeq" id="WP_013758446.1">
    <property type="nucleotide sequence ID" value="NC_015500.1"/>
</dbReference>
<dbReference type="eggNOG" id="COG0494">
    <property type="taxonomic scope" value="Bacteria"/>
</dbReference>
<organism evidence="18 19">
    <name type="scientific">Treponema brennaborense (strain DSM 12168 / CIP 105900 / DD5/3)</name>
    <dbReference type="NCBI Taxonomy" id="906968"/>
    <lineage>
        <taxon>Bacteria</taxon>
        <taxon>Pseudomonadati</taxon>
        <taxon>Spirochaetota</taxon>
        <taxon>Spirochaetia</taxon>
        <taxon>Spirochaetales</taxon>
        <taxon>Treponemataceae</taxon>
        <taxon>Treponema</taxon>
    </lineage>
</organism>
<evidence type="ECO:0000256" key="2">
    <source>
        <dbReference type="ARBA" id="ARBA00005582"/>
    </source>
</evidence>
<evidence type="ECO:0000256" key="15">
    <source>
        <dbReference type="ARBA" id="ARBA00041979"/>
    </source>
</evidence>
<reference evidence="19" key="1">
    <citation type="submission" date="2011-04" db="EMBL/GenBank/DDBJ databases">
        <title>The complete genome of Treponema brennaborense DSM 12168.</title>
        <authorList>
            <person name="Lucas S."/>
            <person name="Han J."/>
            <person name="Lapidus A."/>
            <person name="Bruce D."/>
            <person name="Goodwin L."/>
            <person name="Pitluck S."/>
            <person name="Peters L."/>
            <person name="Kyrpides N."/>
            <person name="Mavromatis K."/>
            <person name="Ivanova N."/>
            <person name="Mikhailova N."/>
            <person name="Pagani I."/>
            <person name="Teshima H."/>
            <person name="Detter J.C."/>
            <person name="Tapia R."/>
            <person name="Han C."/>
            <person name="Land M."/>
            <person name="Hauser L."/>
            <person name="Markowitz V."/>
            <person name="Cheng J.-F."/>
            <person name="Hugenholtz P."/>
            <person name="Woyke T."/>
            <person name="Wu D."/>
            <person name="Gronow S."/>
            <person name="Wellnitz S."/>
            <person name="Brambilla E."/>
            <person name="Klenk H.-P."/>
            <person name="Eisen J.A."/>
        </authorList>
    </citation>
    <scope>NUCLEOTIDE SEQUENCE [LARGE SCALE GENOMIC DNA]</scope>
    <source>
        <strain evidence="19">DSM 12168 / CIP 105900 / DD5/3</strain>
    </source>
</reference>
<evidence type="ECO:0000256" key="8">
    <source>
        <dbReference type="ARBA" id="ARBA00022842"/>
    </source>
</evidence>
<evidence type="ECO:0000256" key="14">
    <source>
        <dbReference type="ARBA" id="ARBA00041592"/>
    </source>
</evidence>
<comment type="catalytic activity">
    <reaction evidence="11">
        <text>8-oxo-GTP + H2O = 8-oxo-GMP + diphosphate + H(+)</text>
        <dbReference type="Rhea" id="RHEA:67616"/>
        <dbReference type="ChEBI" id="CHEBI:15377"/>
        <dbReference type="ChEBI" id="CHEBI:15378"/>
        <dbReference type="ChEBI" id="CHEBI:33019"/>
        <dbReference type="ChEBI" id="CHEBI:143553"/>
        <dbReference type="ChEBI" id="CHEBI:145694"/>
    </reaction>
</comment>
<name>F4LM60_TREBD</name>
<dbReference type="PANTHER" id="PTHR47707">
    <property type="entry name" value="8-OXO-DGTP DIPHOSPHATASE"/>
    <property type="match status" value="1"/>
</dbReference>
<dbReference type="GO" id="GO:0035539">
    <property type="term" value="F:8-oxo-7,8-dihydrodeoxyguanosine triphosphate pyrophosphatase activity"/>
    <property type="evidence" value="ECO:0007669"/>
    <property type="project" value="UniProtKB-EC"/>
</dbReference>
<sequence length="135" mass="14977">MIKDSIACIVVRNDTVLIGKRIREGQMGGRWEFPGGKVEPGETLEQAVVREFAEEFSVPVCVGELIAEAEFTHNGTAITLHAFHVHIAAEPPAWQLTEHTEIKWVPFAAIPSLRFVDSDMLIYPAVRAYFEGAAE</sequence>
<evidence type="ECO:0000256" key="3">
    <source>
        <dbReference type="ARBA" id="ARBA00022457"/>
    </source>
</evidence>
<keyword evidence="9" id="KW-0234">DNA repair</keyword>
<dbReference type="OrthoDB" id="9810648at2"/>
<keyword evidence="19" id="KW-1185">Reference proteome</keyword>
<evidence type="ECO:0000256" key="10">
    <source>
        <dbReference type="ARBA" id="ARBA00035861"/>
    </source>
</evidence>
<evidence type="ECO:0000256" key="1">
    <source>
        <dbReference type="ARBA" id="ARBA00001946"/>
    </source>
</evidence>
<evidence type="ECO:0000256" key="5">
    <source>
        <dbReference type="ARBA" id="ARBA00022723"/>
    </source>
</evidence>
<evidence type="ECO:0000256" key="7">
    <source>
        <dbReference type="ARBA" id="ARBA00022801"/>
    </source>
</evidence>
<evidence type="ECO:0000256" key="13">
    <source>
        <dbReference type="ARBA" id="ARBA00040794"/>
    </source>
</evidence>
<comment type="similarity">
    <text evidence="2">Belongs to the Nudix hydrolase family.</text>
</comment>
<evidence type="ECO:0000256" key="6">
    <source>
        <dbReference type="ARBA" id="ARBA00022763"/>
    </source>
</evidence>
<dbReference type="PANTHER" id="PTHR47707:SF1">
    <property type="entry name" value="NUDIX HYDROLASE FAMILY PROTEIN"/>
    <property type="match status" value="1"/>
</dbReference>
<dbReference type="InterPro" id="IPR015797">
    <property type="entry name" value="NUDIX_hydrolase-like_dom_sf"/>
</dbReference>
<accession>F4LM60</accession>
<dbReference type="InterPro" id="IPR047127">
    <property type="entry name" value="MutT-like"/>
</dbReference>
<keyword evidence="4" id="KW-0235">DNA replication</keyword>
<evidence type="ECO:0000256" key="9">
    <source>
        <dbReference type="ARBA" id="ARBA00023204"/>
    </source>
</evidence>
<comment type="catalytic activity">
    <reaction evidence="10">
        <text>8-oxo-dGTP + H2O = 8-oxo-dGMP + diphosphate + H(+)</text>
        <dbReference type="Rhea" id="RHEA:31575"/>
        <dbReference type="ChEBI" id="CHEBI:15377"/>
        <dbReference type="ChEBI" id="CHEBI:15378"/>
        <dbReference type="ChEBI" id="CHEBI:33019"/>
        <dbReference type="ChEBI" id="CHEBI:63224"/>
        <dbReference type="ChEBI" id="CHEBI:77896"/>
        <dbReference type="EC" id="3.6.1.55"/>
    </reaction>
</comment>
<dbReference type="InterPro" id="IPR020476">
    <property type="entry name" value="Nudix_hydrolase"/>
</dbReference>
<keyword evidence="5" id="KW-0479">Metal-binding</keyword>
<evidence type="ECO:0000256" key="12">
    <source>
        <dbReference type="ARBA" id="ARBA00038905"/>
    </source>
</evidence>
<dbReference type="GO" id="GO:0006281">
    <property type="term" value="P:DNA repair"/>
    <property type="evidence" value="ECO:0007669"/>
    <property type="project" value="UniProtKB-KW"/>
</dbReference>
<keyword evidence="8" id="KW-0460">Magnesium</keyword>
<protein>
    <recommendedName>
        <fullName evidence="13">8-oxo-dGTP diphosphatase</fullName>
        <ecNumber evidence="12">3.6.1.55</ecNumber>
    </recommendedName>
    <alternativeName>
        <fullName evidence="16">7,8-dihydro-8-oxoguanine-triphosphatase</fullName>
    </alternativeName>
    <alternativeName>
        <fullName evidence="15">Mutator protein MutT</fullName>
    </alternativeName>
    <alternativeName>
        <fullName evidence="14">dGTP pyrophosphohydrolase</fullName>
    </alternativeName>
</protein>
<dbReference type="Pfam" id="PF00293">
    <property type="entry name" value="NUDIX"/>
    <property type="match status" value="1"/>
</dbReference>
<dbReference type="GO" id="GO:0006260">
    <property type="term" value="P:DNA replication"/>
    <property type="evidence" value="ECO:0007669"/>
    <property type="project" value="UniProtKB-KW"/>
</dbReference>
<gene>
    <name evidence="18" type="ordered locus">Trebr_1312</name>
</gene>
<comment type="cofactor">
    <cofactor evidence="1">
        <name>Mg(2+)</name>
        <dbReference type="ChEBI" id="CHEBI:18420"/>
    </cofactor>
</comment>
<proteinExistence type="inferred from homology"/>
<dbReference type="EMBL" id="CP002696">
    <property type="protein sequence ID" value="AEE16739.1"/>
    <property type="molecule type" value="Genomic_DNA"/>
</dbReference>
<dbReference type="Gene3D" id="3.90.79.10">
    <property type="entry name" value="Nucleoside Triphosphate Pyrophosphohydrolase"/>
    <property type="match status" value="1"/>
</dbReference>
<evidence type="ECO:0000256" key="4">
    <source>
        <dbReference type="ARBA" id="ARBA00022705"/>
    </source>
</evidence>
<evidence type="ECO:0000313" key="19">
    <source>
        <dbReference type="Proteomes" id="UP000006546"/>
    </source>
</evidence>
<evidence type="ECO:0000256" key="16">
    <source>
        <dbReference type="ARBA" id="ARBA00042798"/>
    </source>
</evidence>